<feature type="transmembrane region" description="Helical" evidence="6">
    <location>
        <begin position="333"/>
        <end position="356"/>
    </location>
</feature>
<evidence type="ECO:0000256" key="6">
    <source>
        <dbReference type="SAM" id="Phobius"/>
    </source>
</evidence>
<keyword evidence="3 6" id="KW-0812">Transmembrane</keyword>
<dbReference type="PANTHER" id="PTHR30572">
    <property type="entry name" value="MEMBRANE COMPONENT OF TRANSPORTER-RELATED"/>
    <property type="match status" value="1"/>
</dbReference>
<feature type="transmembrane region" description="Helical" evidence="6">
    <location>
        <begin position="283"/>
        <end position="304"/>
    </location>
</feature>
<dbReference type="PANTHER" id="PTHR30572:SF18">
    <property type="entry name" value="ABC-TYPE MACROLIDE FAMILY EXPORT SYSTEM PERMEASE COMPONENT 2"/>
    <property type="match status" value="1"/>
</dbReference>
<dbReference type="GO" id="GO:0005886">
    <property type="term" value="C:plasma membrane"/>
    <property type="evidence" value="ECO:0007669"/>
    <property type="project" value="UniProtKB-SubCell"/>
</dbReference>
<feature type="transmembrane region" description="Helical" evidence="6">
    <location>
        <begin position="376"/>
        <end position="403"/>
    </location>
</feature>
<evidence type="ECO:0000259" key="7">
    <source>
        <dbReference type="Pfam" id="PF02687"/>
    </source>
</evidence>
<dbReference type="Pfam" id="PF02687">
    <property type="entry name" value="FtsX"/>
    <property type="match status" value="2"/>
</dbReference>
<feature type="domain" description="ABC3 transporter permease C-terminal" evidence="7">
    <location>
        <begin position="288"/>
        <end position="401"/>
    </location>
</feature>
<sequence length="792" mass="88830">MFKNYITIAWRNLKKNVVFSFINILGLTIGITTCLLIFLFIINEFSFDNFHKEGDRIYRVLRNMKADGQVKSAAYLSGPYRGALLNDFQGQIESAVRINENNNLITIGTQSYNEKKVLDVDGNFFTFFSFPLLKGDPKTVLQNPHNVVLTASTAKKYFGSIDNAMGKTILLEKDIPLTVSGIAKDVAANSHLEFDVVASLDLMKNATWMTKWINNGLYTYVKLAPNITPAQLEKQFPAFMEKYMGSEMREYGFHFVLSLVPLREVYFGNTTFDHIKHGDKKTVYIFLSIAILILLIACINFINLSTIRAAERSKEVGLRKVLGALRNNIIGQFIGESVLLTLISCILAVGLLLLVMPWYNQLLGYTLLVSWTTWPIYLFLAGVIVVVGFLAGCYPAFFLSRFLPVEALKGKLRIGKSGAAFRQLLVGVQFCISVMLMIGTFIITRQMNYVKNRQLGYNQEQTMLVRVDNEDIYQHVLTFKNELQKEERVQSVSLMSGEPGGYFDVHAFNVEAHAEKWSARTEFADFELVKTLGLKVIAGRSLSASFPTDSTDAAMVNKTAVARLGWTPEQAIGKWIQNTVLDSSRRRIVGVVDDFNFQSLKSAIEPLVIAYYPDRRVVAIKLKPGNLQADVTLVGKVYKQVAASYPFEYSFLDQQFDQLYKKDIRQQTILLIFSVMAIFVACLGLFGIASFSTVRRFKEIGVRKVLGSSVQSIVVLLSKDLLRPVIIATAIAIPVAYWAMSTWLQNFAYKTTLSWWVFALAALVTFGIALITICTKAVKAAVANPVKSLKAE</sequence>
<keyword evidence="4 6" id="KW-1133">Transmembrane helix</keyword>
<evidence type="ECO:0000256" key="3">
    <source>
        <dbReference type="ARBA" id="ARBA00022692"/>
    </source>
</evidence>
<comment type="subcellular location">
    <subcellularLocation>
        <location evidence="1">Cell membrane</location>
        <topology evidence="1">Multi-pass membrane protein</topology>
    </subcellularLocation>
</comment>
<evidence type="ECO:0000313" key="10">
    <source>
        <dbReference type="Proteomes" id="UP000186917"/>
    </source>
</evidence>
<dbReference type="InterPro" id="IPR050250">
    <property type="entry name" value="Macrolide_Exporter_MacB"/>
</dbReference>
<evidence type="ECO:0000313" key="9">
    <source>
        <dbReference type="EMBL" id="SIS91140.1"/>
    </source>
</evidence>
<reference evidence="10" key="1">
    <citation type="submission" date="2017-01" db="EMBL/GenBank/DDBJ databases">
        <authorList>
            <person name="Varghese N."/>
            <person name="Submissions S."/>
        </authorList>
    </citation>
    <scope>NUCLEOTIDE SEQUENCE [LARGE SCALE GENOMIC DNA]</scope>
    <source>
        <strain evidence="10">DSM 21054</strain>
    </source>
</reference>
<dbReference type="RefSeq" id="WP_076377518.1">
    <property type="nucleotide sequence ID" value="NZ_AP017422.1"/>
</dbReference>
<evidence type="ECO:0000256" key="2">
    <source>
        <dbReference type="ARBA" id="ARBA00022475"/>
    </source>
</evidence>
<accession>A0A173MIQ1</accession>
<evidence type="ECO:0000259" key="8">
    <source>
        <dbReference type="Pfam" id="PF12704"/>
    </source>
</evidence>
<dbReference type="AlphaFoldDB" id="A0A173MIQ1"/>
<proteinExistence type="predicted"/>
<keyword evidence="10" id="KW-1185">Reference proteome</keyword>
<evidence type="ECO:0000256" key="4">
    <source>
        <dbReference type="ARBA" id="ARBA00022989"/>
    </source>
</evidence>
<evidence type="ECO:0000256" key="5">
    <source>
        <dbReference type="ARBA" id="ARBA00023136"/>
    </source>
</evidence>
<feature type="transmembrane region" description="Helical" evidence="6">
    <location>
        <begin position="21"/>
        <end position="42"/>
    </location>
</feature>
<dbReference type="InterPro" id="IPR025857">
    <property type="entry name" value="MacB_PCD"/>
</dbReference>
<feature type="transmembrane region" description="Helical" evidence="6">
    <location>
        <begin position="721"/>
        <end position="741"/>
    </location>
</feature>
<gene>
    <name evidence="9" type="ORF">SAMN05421788_10241</name>
</gene>
<feature type="transmembrane region" description="Helical" evidence="6">
    <location>
        <begin position="424"/>
        <end position="443"/>
    </location>
</feature>
<dbReference type="KEGG" id="fln:FLA_3360"/>
<keyword evidence="2" id="KW-1003">Cell membrane</keyword>
<dbReference type="InterPro" id="IPR003838">
    <property type="entry name" value="ABC3_permease_C"/>
</dbReference>
<protein>
    <submittedName>
        <fullName evidence="9">Putative ABC transport system permease protein</fullName>
    </submittedName>
</protein>
<dbReference type="GO" id="GO:0022857">
    <property type="term" value="F:transmembrane transporter activity"/>
    <property type="evidence" value="ECO:0007669"/>
    <property type="project" value="TreeGrafter"/>
</dbReference>
<feature type="domain" description="ABC3 transporter permease C-terminal" evidence="7">
    <location>
        <begin position="672"/>
        <end position="780"/>
    </location>
</feature>
<dbReference type="OrthoDB" id="1451596at2"/>
<dbReference type="EMBL" id="FTOR01000002">
    <property type="protein sequence ID" value="SIS91140.1"/>
    <property type="molecule type" value="Genomic_DNA"/>
</dbReference>
<name>A0A173MIQ1_9BACT</name>
<feature type="transmembrane region" description="Helical" evidence="6">
    <location>
        <begin position="669"/>
        <end position="694"/>
    </location>
</feature>
<feature type="domain" description="MacB-like periplasmic core" evidence="8">
    <location>
        <begin position="20"/>
        <end position="236"/>
    </location>
</feature>
<dbReference type="Proteomes" id="UP000186917">
    <property type="component" value="Unassembled WGS sequence"/>
</dbReference>
<organism evidence="9 10">
    <name type="scientific">Filimonas lacunae</name>
    <dbReference type="NCBI Taxonomy" id="477680"/>
    <lineage>
        <taxon>Bacteria</taxon>
        <taxon>Pseudomonadati</taxon>
        <taxon>Bacteroidota</taxon>
        <taxon>Chitinophagia</taxon>
        <taxon>Chitinophagales</taxon>
        <taxon>Chitinophagaceae</taxon>
        <taxon>Filimonas</taxon>
    </lineage>
</organism>
<feature type="transmembrane region" description="Helical" evidence="6">
    <location>
        <begin position="753"/>
        <end position="774"/>
    </location>
</feature>
<dbReference type="STRING" id="477680.SAMN05421788_10241"/>
<evidence type="ECO:0000256" key="1">
    <source>
        <dbReference type="ARBA" id="ARBA00004651"/>
    </source>
</evidence>
<dbReference type="Pfam" id="PF12704">
    <property type="entry name" value="MacB_PCD"/>
    <property type="match status" value="1"/>
</dbReference>
<keyword evidence="5 6" id="KW-0472">Membrane</keyword>